<gene>
    <name evidence="3" type="ORF">SOCE836_090630</name>
</gene>
<sequence length="196" mass="19305">MVDGPKRRLPVVGSGAPAGPATPSAPGAAPPRGAAGSPEKRRLPVLQGSGDGEGEERPPWHWIALGTVAIFIVWLPLAGLANTLLRRMIERTGDGEAQGSVRLAMVGLNAIAFALAGAAGGYLVGRFGGRAGRREAAASGAVVAALAWALALAEGAPAGALGWALLLVVMVAIGAAASYAGGLAGLRARAGAPPSS</sequence>
<dbReference type="RefSeq" id="WP_129579587.1">
    <property type="nucleotide sequence ID" value="NZ_CP012672.1"/>
</dbReference>
<feature type="transmembrane region" description="Helical" evidence="2">
    <location>
        <begin position="136"/>
        <end position="153"/>
    </location>
</feature>
<evidence type="ECO:0000256" key="2">
    <source>
        <dbReference type="SAM" id="Phobius"/>
    </source>
</evidence>
<dbReference type="InterPro" id="IPR036259">
    <property type="entry name" value="MFS_trans_sf"/>
</dbReference>
<keyword evidence="2" id="KW-0472">Membrane</keyword>
<protein>
    <submittedName>
        <fullName evidence="3">Uncharacterized protein</fullName>
    </submittedName>
</protein>
<dbReference type="EMBL" id="CP012672">
    <property type="protein sequence ID" value="AUX36845.1"/>
    <property type="molecule type" value="Genomic_DNA"/>
</dbReference>
<feature type="compositionally biased region" description="Low complexity" evidence="1">
    <location>
        <begin position="13"/>
        <end position="37"/>
    </location>
</feature>
<accession>A0A4P2R1U8</accession>
<organism evidence="3 4">
    <name type="scientific">Sorangium cellulosum</name>
    <name type="common">Polyangium cellulosum</name>
    <dbReference type="NCBI Taxonomy" id="56"/>
    <lineage>
        <taxon>Bacteria</taxon>
        <taxon>Pseudomonadati</taxon>
        <taxon>Myxococcota</taxon>
        <taxon>Polyangia</taxon>
        <taxon>Polyangiales</taxon>
        <taxon>Polyangiaceae</taxon>
        <taxon>Sorangium</taxon>
    </lineage>
</organism>
<dbReference type="SUPFAM" id="SSF103473">
    <property type="entry name" value="MFS general substrate transporter"/>
    <property type="match status" value="1"/>
</dbReference>
<evidence type="ECO:0000313" key="4">
    <source>
        <dbReference type="Proteomes" id="UP000295497"/>
    </source>
</evidence>
<reference evidence="3 4" key="1">
    <citation type="submission" date="2015-09" db="EMBL/GenBank/DDBJ databases">
        <title>Sorangium comparison.</title>
        <authorList>
            <person name="Zaburannyi N."/>
            <person name="Bunk B."/>
            <person name="Overmann J."/>
            <person name="Mueller R."/>
        </authorList>
    </citation>
    <scope>NUCLEOTIDE SEQUENCE [LARGE SCALE GENOMIC DNA]</scope>
    <source>
        <strain evidence="3 4">So ce836</strain>
    </source>
</reference>
<feature type="region of interest" description="Disordered" evidence="1">
    <location>
        <begin position="1"/>
        <end position="57"/>
    </location>
</feature>
<keyword evidence="2" id="KW-1133">Transmembrane helix</keyword>
<dbReference type="AlphaFoldDB" id="A0A4P2R1U8"/>
<evidence type="ECO:0000256" key="1">
    <source>
        <dbReference type="SAM" id="MobiDB-lite"/>
    </source>
</evidence>
<proteinExistence type="predicted"/>
<evidence type="ECO:0000313" key="3">
    <source>
        <dbReference type="EMBL" id="AUX36845.1"/>
    </source>
</evidence>
<keyword evidence="2" id="KW-0812">Transmembrane</keyword>
<dbReference type="Proteomes" id="UP000295497">
    <property type="component" value="Chromosome"/>
</dbReference>
<feature type="transmembrane region" description="Helical" evidence="2">
    <location>
        <begin position="159"/>
        <end position="180"/>
    </location>
</feature>
<feature type="transmembrane region" description="Helical" evidence="2">
    <location>
        <begin position="62"/>
        <end position="81"/>
    </location>
</feature>
<name>A0A4P2R1U8_SORCE</name>
<feature type="transmembrane region" description="Helical" evidence="2">
    <location>
        <begin position="101"/>
        <end position="124"/>
    </location>
</feature>